<name>A0A6G4N698_STAAU</name>
<evidence type="ECO:0000259" key="1">
    <source>
        <dbReference type="Pfam" id="PF14278"/>
    </source>
</evidence>
<gene>
    <name evidence="2" type="ORF">G0Y31_08915</name>
</gene>
<sequence>YPMKTLFIDYINLARDYYQQIMNDYSTTVTNKQLYVTYIIGGQAGVFINWLSNGCNESPEEVADILLANTIKLQN</sequence>
<comment type="caution">
    <text evidence="2">The sequence shown here is derived from an EMBL/GenBank/DDBJ whole genome shotgun (WGS) entry which is preliminary data.</text>
</comment>
<proteinExistence type="predicted"/>
<organism evidence="2">
    <name type="scientific">Staphylococcus aureus</name>
    <dbReference type="NCBI Taxonomy" id="1280"/>
    <lineage>
        <taxon>Bacteria</taxon>
        <taxon>Bacillati</taxon>
        <taxon>Bacillota</taxon>
        <taxon>Bacilli</taxon>
        <taxon>Bacillales</taxon>
        <taxon>Staphylococcaceae</taxon>
        <taxon>Staphylococcus</taxon>
    </lineage>
</organism>
<accession>A0A6G4N698</accession>
<reference evidence="2" key="1">
    <citation type="submission" date="2020-02" db="EMBL/GenBank/DDBJ databases">
        <title>Novel Insights Into The Classification of Staphylococcal Beta-Lactamases In Relation To The Cefazolin Inoculum Effect.</title>
        <authorList>
            <person name="Carvajal L.P."/>
            <person name="Rincon S."/>
            <person name="Echeverri A."/>
            <person name="Porras J."/>
            <person name="Rios R."/>
            <person name="Ordonez K."/>
            <person name="Seas C."/>
            <person name="Gomez-Villegas S."/>
            <person name="Diaz L."/>
            <person name="Arias C.A."/>
            <person name="Reyes J."/>
        </authorList>
    </citation>
    <scope>NUCLEOTIDE SEQUENCE</scope>
    <source>
        <strain evidence="2">UG241</strain>
    </source>
</reference>
<protein>
    <submittedName>
        <fullName evidence="2">TetR/AcrR family transcriptional regulator</fullName>
    </submittedName>
</protein>
<feature type="domain" description="Transcriptional regulator TetR C-terminal Firmicutes type" evidence="1">
    <location>
        <begin position="11"/>
        <end position="67"/>
    </location>
</feature>
<evidence type="ECO:0000313" key="2">
    <source>
        <dbReference type="EMBL" id="NGG26095.1"/>
    </source>
</evidence>
<dbReference type="EMBL" id="JAAJBW010000262">
    <property type="protein sequence ID" value="NGG26095.1"/>
    <property type="molecule type" value="Genomic_DNA"/>
</dbReference>
<feature type="non-terminal residue" evidence="2">
    <location>
        <position position="1"/>
    </location>
</feature>
<dbReference type="AlphaFoldDB" id="A0A6G4N698"/>
<dbReference type="InterPro" id="IPR039532">
    <property type="entry name" value="TetR_C_Firmicutes"/>
</dbReference>
<dbReference type="Gene3D" id="1.10.357.10">
    <property type="entry name" value="Tetracycline Repressor, domain 2"/>
    <property type="match status" value="1"/>
</dbReference>
<dbReference type="Pfam" id="PF14278">
    <property type="entry name" value="TetR_C_8"/>
    <property type="match status" value="1"/>
</dbReference>